<organism evidence="4 5">
    <name type="scientific">Cyanidium caldarium</name>
    <name type="common">Red alga</name>
    <dbReference type="NCBI Taxonomy" id="2771"/>
    <lineage>
        <taxon>Eukaryota</taxon>
        <taxon>Rhodophyta</taxon>
        <taxon>Bangiophyceae</taxon>
        <taxon>Cyanidiales</taxon>
        <taxon>Cyanidiaceae</taxon>
        <taxon>Cyanidium</taxon>
    </lineage>
</organism>
<dbReference type="PANTHER" id="PTHR43630:SF1">
    <property type="entry name" value="POLY-BETA-1,6-N-ACETYL-D-GLUCOSAMINE SYNTHASE"/>
    <property type="match status" value="1"/>
</dbReference>
<reference evidence="4 5" key="1">
    <citation type="submission" date="2022-07" db="EMBL/GenBank/DDBJ databases">
        <title>Genome-wide signatures of adaptation to extreme environments.</title>
        <authorList>
            <person name="Cho C.H."/>
            <person name="Yoon H.S."/>
        </authorList>
    </citation>
    <scope>NUCLEOTIDE SEQUENCE [LARGE SCALE GENOMIC DNA]</scope>
    <source>
        <strain evidence="4 5">DBV 063 E5</strain>
    </source>
</reference>
<dbReference type="Pfam" id="PF13641">
    <property type="entry name" value="Glyco_tranf_2_3"/>
    <property type="match status" value="1"/>
</dbReference>
<evidence type="ECO:0000313" key="4">
    <source>
        <dbReference type="EMBL" id="KAK4534497.1"/>
    </source>
</evidence>
<sequence>MAASVCRWVRIAVDTLLVLLESYMFAVLLLPPSWIFNQSTADSFITEPWRTRRVFFVLIVPCKNEARVICYLLESLLWGLMYPQRRYHVLVMEDGSTDGTYERVQEWLRERRVPGRRCSLHRRAASGKFNVADGGKSAVLNAAVRAALPHVPLWMAHSGCRLHDVVFGFVDADAMVEEKLLEVVSWTFAARLAEAVQVCRLPLPARANGLLAGMQHAEYLADRYLARRRRVWHPDGADLRGNGMFLAGSVVLGALSRCRCLEHLRIFHEATTGDDVDLTCRLRMAGMRVRYEDRACVYEETAHSWRQLFLQRVRWMYGGYRRYVDYLTFFVCPGGPSADQLAEMLVLLLPLALTGQGIAAVAARIGSKPVTLWPHVVTLAGWSLLLQVRACGSWPLAMAGFLFSLQRAVLVGGAAATCIWRAHRPIPYCKTDHYGVAPGRSLA</sequence>
<keyword evidence="2" id="KW-0808">Transferase</keyword>
<comment type="caution">
    <text evidence="4">The sequence shown here is derived from an EMBL/GenBank/DDBJ whole genome shotgun (WGS) entry which is preliminary data.</text>
</comment>
<proteinExistence type="predicted"/>
<keyword evidence="5" id="KW-1185">Reference proteome</keyword>
<protein>
    <submittedName>
        <fullName evidence="4">Uncharacterized protein</fullName>
    </submittedName>
</protein>
<keyword evidence="3" id="KW-0472">Membrane</keyword>
<keyword evidence="1" id="KW-0328">Glycosyltransferase</keyword>
<dbReference type="GO" id="GO:0016757">
    <property type="term" value="F:glycosyltransferase activity"/>
    <property type="evidence" value="ECO:0007669"/>
    <property type="project" value="UniProtKB-KW"/>
</dbReference>
<keyword evidence="3" id="KW-1133">Transmembrane helix</keyword>
<dbReference type="PANTHER" id="PTHR43630">
    <property type="entry name" value="POLY-BETA-1,6-N-ACETYL-D-GLUCOSAMINE SYNTHASE"/>
    <property type="match status" value="1"/>
</dbReference>
<keyword evidence="3" id="KW-0812">Transmembrane</keyword>
<accession>A0AAV9IQE4</accession>
<dbReference type="AlphaFoldDB" id="A0AAV9IQE4"/>
<gene>
    <name evidence="4" type="ORF">CDCA_CDCA02G0522</name>
</gene>
<evidence type="ECO:0000313" key="5">
    <source>
        <dbReference type="Proteomes" id="UP001301350"/>
    </source>
</evidence>
<evidence type="ECO:0000256" key="2">
    <source>
        <dbReference type="ARBA" id="ARBA00022679"/>
    </source>
</evidence>
<dbReference type="Proteomes" id="UP001301350">
    <property type="component" value="Unassembled WGS sequence"/>
</dbReference>
<evidence type="ECO:0000256" key="1">
    <source>
        <dbReference type="ARBA" id="ARBA00022676"/>
    </source>
</evidence>
<dbReference type="SUPFAM" id="SSF53448">
    <property type="entry name" value="Nucleotide-diphospho-sugar transferases"/>
    <property type="match status" value="1"/>
</dbReference>
<name>A0AAV9IQE4_CYACA</name>
<dbReference type="Gene3D" id="3.90.550.10">
    <property type="entry name" value="Spore Coat Polysaccharide Biosynthesis Protein SpsA, Chain A"/>
    <property type="match status" value="1"/>
</dbReference>
<dbReference type="EMBL" id="JANCYW010000002">
    <property type="protein sequence ID" value="KAK4534497.1"/>
    <property type="molecule type" value="Genomic_DNA"/>
</dbReference>
<feature type="transmembrane region" description="Helical" evidence="3">
    <location>
        <begin position="12"/>
        <end position="36"/>
    </location>
</feature>
<dbReference type="InterPro" id="IPR029044">
    <property type="entry name" value="Nucleotide-diphossugar_trans"/>
</dbReference>
<evidence type="ECO:0000256" key="3">
    <source>
        <dbReference type="SAM" id="Phobius"/>
    </source>
</evidence>